<dbReference type="InterPro" id="IPR055066">
    <property type="entry name" value="AASDHPPT_N"/>
</dbReference>
<dbReference type="GeneID" id="18933126"/>
<dbReference type="VEuPathDB" id="FungiDB:MELLADRAFT_78505"/>
<dbReference type="EMBL" id="GL883122">
    <property type="protein sequence ID" value="EGG03815.1"/>
    <property type="molecule type" value="Genomic_DNA"/>
</dbReference>
<dbReference type="InterPro" id="IPR037143">
    <property type="entry name" value="4-PPantetheinyl_Trfase_dom_sf"/>
</dbReference>
<dbReference type="Pfam" id="PF22624">
    <property type="entry name" value="AASDHPPT_N"/>
    <property type="match status" value="1"/>
</dbReference>
<dbReference type="AlphaFoldDB" id="F4RV44"/>
<organism evidence="6">
    <name type="scientific">Melampsora larici-populina (strain 98AG31 / pathotype 3-4-7)</name>
    <name type="common">Poplar leaf rust fungus</name>
    <dbReference type="NCBI Taxonomy" id="747676"/>
    <lineage>
        <taxon>Eukaryota</taxon>
        <taxon>Fungi</taxon>
        <taxon>Dikarya</taxon>
        <taxon>Basidiomycota</taxon>
        <taxon>Pucciniomycotina</taxon>
        <taxon>Pucciniomycetes</taxon>
        <taxon>Pucciniales</taxon>
        <taxon>Melampsoraceae</taxon>
        <taxon>Melampsora</taxon>
    </lineage>
</organism>
<dbReference type="GO" id="GO:0005829">
    <property type="term" value="C:cytosol"/>
    <property type="evidence" value="ECO:0007669"/>
    <property type="project" value="TreeGrafter"/>
</dbReference>
<evidence type="ECO:0000256" key="1">
    <source>
        <dbReference type="ARBA" id="ARBA00013172"/>
    </source>
</evidence>
<keyword evidence="2" id="KW-0808">Transferase</keyword>
<dbReference type="PANTHER" id="PTHR12215">
    <property type="entry name" value="PHOSPHOPANTETHEINE TRANSFERASE"/>
    <property type="match status" value="1"/>
</dbReference>
<dbReference type="Pfam" id="PF01648">
    <property type="entry name" value="ACPS"/>
    <property type="match status" value="1"/>
</dbReference>
<feature type="domain" description="4'-phosphopantetheinyl transferase N-terminal" evidence="4">
    <location>
        <begin position="14"/>
        <end position="105"/>
    </location>
</feature>
<evidence type="ECO:0000256" key="2">
    <source>
        <dbReference type="ARBA" id="ARBA00022679"/>
    </source>
</evidence>
<dbReference type="InterPro" id="IPR008278">
    <property type="entry name" value="4-PPantetheinyl_Trfase_dom"/>
</dbReference>
<reference evidence="6" key="1">
    <citation type="journal article" date="2011" name="Proc. Natl. Acad. Sci. U.S.A.">
        <title>Obligate biotrophy features unraveled by the genomic analysis of rust fungi.</title>
        <authorList>
            <person name="Duplessis S."/>
            <person name="Cuomo C.A."/>
            <person name="Lin Y.-C."/>
            <person name="Aerts A."/>
            <person name="Tisserant E."/>
            <person name="Veneault-Fourrey C."/>
            <person name="Joly D.L."/>
            <person name="Hacquard S."/>
            <person name="Amselem J."/>
            <person name="Cantarel B.L."/>
            <person name="Chiu R."/>
            <person name="Coutinho P.M."/>
            <person name="Feau N."/>
            <person name="Field M."/>
            <person name="Frey P."/>
            <person name="Gelhaye E."/>
            <person name="Goldberg J."/>
            <person name="Grabherr M.G."/>
            <person name="Kodira C.D."/>
            <person name="Kohler A."/>
            <person name="Kuees U."/>
            <person name="Lindquist E.A."/>
            <person name="Lucas S.M."/>
            <person name="Mago R."/>
            <person name="Mauceli E."/>
            <person name="Morin E."/>
            <person name="Murat C."/>
            <person name="Pangilinan J.L."/>
            <person name="Park R."/>
            <person name="Pearson M."/>
            <person name="Quesneville H."/>
            <person name="Rouhier N."/>
            <person name="Sakthikumar S."/>
            <person name="Salamov A.A."/>
            <person name="Schmutz J."/>
            <person name="Selles B."/>
            <person name="Shapiro H."/>
            <person name="Tanguay P."/>
            <person name="Tuskan G.A."/>
            <person name="Henrissat B."/>
            <person name="Van de Peer Y."/>
            <person name="Rouze P."/>
            <person name="Ellis J.G."/>
            <person name="Dodds P.N."/>
            <person name="Schein J.E."/>
            <person name="Zhong S."/>
            <person name="Hamelin R.C."/>
            <person name="Grigoriev I.V."/>
            <person name="Szabo L.J."/>
            <person name="Martin F."/>
        </authorList>
    </citation>
    <scope>NUCLEOTIDE SEQUENCE [LARGE SCALE GENOMIC DNA]</scope>
    <source>
        <strain evidence="6">98AG31 / pathotype 3-4-7</strain>
    </source>
</reference>
<accession>F4RV44</accession>
<proteinExistence type="predicted"/>
<dbReference type="eggNOG" id="KOG0945">
    <property type="taxonomic scope" value="Eukaryota"/>
</dbReference>
<dbReference type="RefSeq" id="XP_007412929.1">
    <property type="nucleotide sequence ID" value="XM_007412867.1"/>
</dbReference>
<feature type="domain" description="4'-phosphopantetheinyl transferase" evidence="3">
    <location>
        <begin position="121"/>
        <end position="218"/>
    </location>
</feature>
<keyword evidence="6" id="KW-1185">Reference proteome</keyword>
<dbReference type="OrthoDB" id="26719at2759"/>
<dbReference type="GO" id="GO:0008897">
    <property type="term" value="F:holo-[acyl-carrier-protein] synthase activity"/>
    <property type="evidence" value="ECO:0007669"/>
    <property type="project" value="UniProtKB-EC"/>
</dbReference>
<dbReference type="Proteomes" id="UP000001072">
    <property type="component" value="Unassembled WGS sequence"/>
</dbReference>
<dbReference type="PANTHER" id="PTHR12215:SF10">
    <property type="entry name" value="L-AMINOADIPATE-SEMIALDEHYDE DEHYDROGENASE-PHOSPHOPANTETHEINYL TRANSFERASE"/>
    <property type="match status" value="1"/>
</dbReference>
<evidence type="ECO:0000313" key="5">
    <source>
        <dbReference type="EMBL" id="EGG03815.1"/>
    </source>
</evidence>
<dbReference type="SUPFAM" id="SSF56214">
    <property type="entry name" value="4'-phosphopantetheinyl transferase"/>
    <property type="match status" value="2"/>
</dbReference>
<dbReference type="GO" id="GO:0000287">
    <property type="term" value="F:magnesium ion binding"/>
    <property type="evidence" value="ECO:0007669"/>
    <property type="project" value="InterPro"/>
</dbReference>
<evidence type="ECO:0000259" key="4">
    <source>
        <dbReference type="Pfam" id="PF22624"/>
    </source>
</evidence>
<dbReference type="InterPro" id="IPR050559">
    <property type="entry name" value="P-Pant_transferase_sf"/>
</dbReference>
<dbReference type="STRING" id="747676.F4RV44"/>
<dbReference type="Gene3D" id="3.90.470.20">
    <property type="entry name" value="4'-phosphopantetheinyl transferase domain"/>
    <property type="match status" value="1"/>
</dbReference>
<dbReference type="GO" id="GO:0019878">
    <property type="term" value="P:lysine biosynthetic process via aminoadipic acid"/>
    <property type="evidence" value="ECO:0007669"/>
    <property type="project" value="TreeGrafter"/>
</dbReference>
<dbReference type="FunCoup" id="F4RV44">
    <property type="interactions" value="302"/>
</dbReference>
<sequence>MVSQLGTWAVDIHSWDPPQAQWKSLVDALDLESQKDVTSYRHMIDSKRCLVGKLLVRAIVFELYGLNPTSLKFSRTELGRPYMSSQLPNHAYFDYNISHDSDLIVCGYIATFEASQFLQKIGVDVMQLKLPRGEQSIETFAEMLSESLTGTENDLIRQPSSSPSGRTTDEILLDHLLQLWTLKESVVKAMGVGLSRELTTINFSALPPSNQSFFVYSEPTIMKMEQQVDIKFSVDGKVCEGWSIWNTILHLPREIALDRYVLSVAVQFGKGADSDGTCIHGVNFKPIEELVTASLRK</sequence>
<dbReference type="HOGENOM" id="CLU_081642_0_0_1"/>
<gene>
    <name evidence="5" type="ORF">MELLADRAFT_78505</name>
</gene>
<dbReference type="EC" id="2.7.8.7" evidence="1"/>
<name>F4RV44_MELLP</name>
<evidence type="ECO:0000313" key="6">
    <source>
        <dbReference type="Proteomes" id="UP000001072"/>
    </source>
</evidence>
<evidence type="ECO:0000259" key="3">
    <source>
        <dbReference type="Pfam" id="PF01648"/>
    </source>
</evidence>
<dbReference type="KEGG" id="mlr:MELLADRAFT_78505"/>
<protein>
    <recommendedName>
        <fullName evidence="1">holo-[acyl-carrier-protein] synthase</fullName>
        <ecNumber evidence="1">2.7.8.7</ecNumber>
    </recommendedName>
</protein>
<dbReference type="InParanoid" id="F4RV44"/>